<name>A0ABP6MU58_9ACTN</name>
<protein>
    <submittedName>
        <fullName evidence="2">Uncharacterized protein</fullName>
    </submittedName>
</protein>
<sequence length="134" mass="14462">MLAGELDQRAVPHGPGEVQVQMCLGESVQRTCHLHILPHVADPAGGIPPCPAPPPYPVPCRAPPPCPAASVPLPCRRRVPSSTGAAVRRHRARTTFRTRPEFRSRHPEADVRIVGISGTVPPDGRIVRQLARYG</sequence>
<evidence type="ECO:0000256" key="1">
    <source>
        <dbReference type="SAM" id="MobiDB-lite"/>
    </source>
</evidence>
<accession>A0ABP6MU58</accession>
<proteinExistence type="predicted"/>
<evidence type="ECO:0000313" key="2">
    <source>
        <dbReference type="EMBL" id="GAA3121186.1"/>
    </source>
</evidence>
<reference evidence="3" key="1">
    <citation type="journal article" date="2019" name="Int. J. Syst. Evol. Microbiol.">
        <title>The Global Catalogue of Microorganisms (GCM) 10K type strain sequencing project: providing services to taxonomists for standard genome sequencing and annotation.</title>
        <authorList>
            <consortium name="The Broad Institute Genomics Platform"/>
            <consortium name="The Broad Institute Genome Sequencing Center for Infectious Disease"/>
            <person name="Wu L."/>
            <person name="Ma J."/>
        </authorList>
    </citation>
    <scope>NUCLEOTIDE SEQUENCE [LARGE SCALE GENOMIC DNA]</scope>
    <source>
        <strain evidence="3">JCM 9373</strain>
    </source>
</reference>
<feature type="compositionally biased region" description="Basic residues" evidence="1">
    <location>
        <begin position="87"/>
        <end position="96"/>
    </location>
</feature>
<organism evidence="2 3">
    <name type="scientific">Planomonospora alba</name>
    <dbReference type="NCBI Taxonomy" id="161354"/>
    <lineage>
        <taxon>Bacteria</taxon>
        <taxon>Bacillati</taxon>
        <taxon>Actinomycetota</taxon>
        <taxon>Actinomycetes</taxon>
        <taxon>Streptosporangiales</taxon>
        <taxon>Streptosporangiaceae</taxon>
        <taxon>Planomonospora</taxon>
    </lineage>
</organism>
<dbReference type="EMBL" id="BAAAUT010000006">
    <property type="protein sequence ID" value="GAA3121186.1"/>
    <property type="molecule type" value="Genomic_DNA"/>
</dbReference>
<evidence type="ECO:0000313" key="3">
    <source>
        <dbReference type="Proteomes" id="UP001500320"/>
    </source>
</evidence>
<comment type="caution">
    <text evidence="2">The sequence shown here is derived from an EMBL/GenBank/DDBJ whole genome shotgun (WGS) entry which is preliminary data.</text>
</comment>
<keyword evidence="3" id="KW-1185">Reference proteome</keyword>
<gene>
    <name evidence="2" type="ORF">GCM10010466_10150</name>
</gene>
<dbReference type="Proteomes" id="UP001500320">
    <property type="component" value="Unassembled WGS sequence"/>
</dbReference>
<feature type="region of interest" description="Disordered" evidence="1">
    <location>
        <begin position="78"/>
        <end position="104"/>
    </location>
</feature>